<dbReference type="EMBL" id="QNTQ01000011">
    <property type="protein sequence ID" value="RBI84335.1"/>
    <property type="molecule type" value="Genomic_DNA"/>
</dbReference>
<evidence type="ECO:0000313" key="3">
    <source>
        <dbReference type="Proteomes" id="UP000253370"/>
    </source>
</evidence>
<dbReference type="OrthoDB" id="7510999at2"/>
<dbReference type="Proteomes" id="UP000253370">
    <property type="component" value="Unassembled WGS sequence"/>
</dbReference>
<keyword evidence="1" id="KW-0472">Membrane</keyword>
<feature type="transmembrane region" description="Helical" evidence="1">
    <location>
        <begin position="33"/>
        <end position="54"/>
    </location>
</feature>
<gene>
    <name evidence="2" type="ORF">DRV85_12925</name>
</gene>
<evidence type="ECO:0000313" key="2">
    <source>
        <dbReference type="EMBL" id="RBI84335.1"/>
    </source>
</evidence>
<keyword evidence="3" id="KW-1185">Reference proteome</keyword>
<dbReference type="RefSeq" id="WP_113289891.1">
    <property type="nucleotide sequence ID" value="NZ_QNTQ01000011.1"/>
</dbReference>
<comment type="caution">
    <text evidence="2">The sequence shown here is derived from an EMBL/GenBank/DDBJ whole genome shotgun (WGS) entry which is preliminary data.</text>
</comment>
<keyword evidence="1" id="KW-0812">Transmembrane</keyword>
<reference evidence="2 3" key="1">
    <citation type="submission" date="2018-07" db="EMBL/GenBank/DDBJ databases">
        <title>Rhodosalinus sp. strain E84T genomic sequence and assembly.</title>
        <authorList>
            <person name="Liu Z.-W."/>
            <person name="Lu D.-C."/>
        </authorList>
    </citation>
    <scope>NUCLEOTIDE SEQUENCE [LARGE SCALE GENOMIC DNA]</scope>
    <source>
        <strain evidence="2 3">E84</strain>
    </source>
</reference>
<name>A0A365U8K5_9RHOB</name>
<proteinExistence type="predicted"/>
<keyword evidence="1" id="KW-1133">Transmembrane helix</keyword>
<protein>
    <submittedName>
        <fullName evidence="2">CTP synthetase</fullName>
    </submittedName>
</protein>
<sequence>MFKLALVLHIFIGATLAGTAVIAVLVAGYGTLWPIVIAALAGFFGGFPVSWMVARQLYEEG</sequence>
<accession>A0A365U8K5</accession>
<dbReference type="AlphaFoldDB" id="A0A365U8K5"/>
<evidence type="ECO:0000256" key="1">
    <source>
        <dbReference type="SAM" id="Phobius"/>
    </source>
</evidence>
<organism evidence="2 3">
    <name type="scientific">Rhodosalinus halophilus</name>
    <dbReference type="NCBI Taxonomy" id="2259333"/>
    <lineage>
        <taxon>Bacteria</taxon>
        <taxon>Pseudomonadati</taxon>
        <taxon>Pseudomonadota</taxon>
        <taxon>Alphaproteobacteria</taxon>
        <taxon>Rhodobacterales</taxon>
        <taxon>Paracoccaceae</taxon>
        <taxon>Rhodosalinus</taxon>
    </lineage>
</organism>